<keyword evidence="2" id="KW-0521">NADP</keyword>
<dbReference type="Pfam" id="PF00106">
    <property type="entry name" value="adh_short"/>
    <property type="match status" value="1"/>
</dbReference>
<dbReference type="PANTHER" id="PTHR43391">
    <property type="entry name" value="RETINOL DEHYDROGENASE-RELATED"/>
    <property type="match status" value="1"/>
</dbReference>
<evidence type="ECO:0000256" key="5">
    <source>
        <dbReference type="SAM" id="MobiDB-lite"/>
    </source>
</evidence>
<keyword evidence="8" id="KW-1185">Reference proteome</keyword>
<dbReference type="GO" id="GO:0016491">
    <property type="term" value="F:oxidoreductase activity"/>
    <property type="evidence" value="ECO:0007669"/>
    <property type="project" value="UniProtKB-KW"/>
</dbReference>
<evidence type="ECO:0000256" key="1">
    <source>
        <dbReference type="ARBA" id="ARBA00006484"/>
    </source>
</evidence>
<dbReference type="SUPFAM" id="SSF51735">
    <property type="entry name" value="NAD(P)-binding Rossmann-fold domains"/>
    <property type="match status" value="1"/>
</dbReference>
<evidence type="ECO:0000313" key="7">
    <source>
        <dbReference type="EMBL" id="ALS75960.1"/>
    </source>
</evidence>
<dbReference type="Proteomes" id="UP000067683">
    <property type="component" value="Chromosome"/>
</dbReference>
<keyword evidence="3" id="KW-0560">Oxidoreductase</keyword>
<proteinExistence type="inferred from homology"/>
<dbReference type="PRINTS" id="PR00080">
    <property type="entry name" value="SDRFAMILY"/>
</dbReference>
<dbReference type="RefSeq" id="WP_058382663.1">
    <property type="nucleotide sequence ID" value="NZ_CP013659.2"/>
</dbReference>
<dbReference type="EMBL" id="CP013659">
    <property type="protein sequence ID" value="ALS75960.1"/>
    <property type="molecule type" value="Genomic_DNA"/>
</dbReference>
<protein>
    <submittedName>
        <fullName evidence="7">Oxidoreductase</fullName>
    </submittedName>
</protein>
<dbReference type="KEGG" id="prt:AUC31_12465"/>
<dbReference type="SMART" id="SM00822">
    <property type="entry name" value="PKS_KR"/>
    <property type="match status" value="1"/>
</dbReference>
<dbReference type="InterPro" id="IPR057326">
    <property type="entry name" value="KR_dom"/>
</dbReference>
<gene>
    <name evidence="7" type="ORF">AUC31_12465</name>
</gene>
<reference evidence="7" key="1">
    <citation type="submission" date="2016-01" db="EMBL/GenBank/DDBJ databases">
        <title>Complete genome of Planococcus rifietoensis type strain M8.</title>
        <authorList>
            <person name="See-Too W.S."/>
        </authorList>
    </citation>
    <scope>NUCLEOTIDE SEQUENCE [LARGE SCALE GENOMIC DNA]</scope>
    <source>
        <strain evidence="7">M8</strain>
    </source>
</reference>
<accession>A0A0U2XTL3</accession>
<feature type="region of interest" description="Disordered" evidence="5">
    <location>
        <begin position="270"/>
        <end position="302"/>
    </location>
</feature>
<evidence type="ECO:0000256" key="2">
    <source>
        <dbReference type="ARBA" id="ARBA00022857"/>
    </source>
</evidence>
<comment type="similarity">
    <text evidence="1 4">Belongs to the short-chain dehydrogenases/reductases (SDR) family.</text>
</comment>
<evidence type="ECO:0000256" key="4">
    <source>
        <dbReference type="RuleBase" id="RU000363"/>
    </source>
</evidence>
<feature type="compositionally biased region" description="Basic and acidic residues" evidence="5">
    <location>
        <begin position="280"/>
        <end position="302"/>
    </location>
</feature>
<feature type="domain" description="Ketoreductase" evidence="6">
    <location>
        <begin position="10"/>
        <end position="198"/>
    </location>
</feature>
<dbReference type="Gene3D" id="3.40.50.720">
    <property type="entry name" value="NAD(P)-binding Rossmann-like Domain"/>
    <property type="match status" value="1"/>
</dbReference>
<dbReference type="OrthoDB" id="9775296at2"/>
<dbReference type="InterPro" id="IPR002347">
    <property type="entry name" value="SDR_fam"/>
</dbReference>
<evidence type="ECO:0000313" key="8">
    <source>
        <dbReference type="Proteomes" id="UP000067683"/>
    </source>
</evidence>
<dbReference type="PRINTS" id="PR00081">
    <property type="entry name" value="GDHRDH"/>
</dbReference>
<sequence>MGAKQSNRGKVVVITGASSGIGRGLAERLAGQQAKLVIAARRTRLIEELADSLGPLVIPVTADVSKARDVESLHRAAMNNFGRIDVWINNAGIGVYGPFIDTPLRDLNRTVEVNMLGTIYGSHFALRRFKEQQSGILINVSSFASKIPMPYGAAYTGSKFGVSGLSNGLYEELRLEDYPDVHICSIDPWVTDTPWTEHAANYSGHEILVGPPDDPAKVIDAILGLIDEPRKTLEVGNKGKAAAIFGQFLPGVAKGLGGQELKEMIESAPAAELTSGSLHEPVEEGRAVSGDLRERFEQQEEQ</sequence>
<dbReference type="InterPro" id="IPR036291">
    <property type="entry name" value="NAD(P)-bd_dom_sf"/>
</dbReference>
<evidence type="ECO:0000259" key="6">
    <source>
        <dbReference type="SMART" id="SM00822"/>
    </source>
</evidence>
<organism evidence="7 8">
    <name type="scientific">Planococcus rifietoensis</name>
    <dbReference type="NCBI Taxonomy" id="200991"/>
    <lineage>
        <taxon>Bacteria</taxon>
        <taxon>Bacillati</taxon>
        <taxon>Bacillota</taxon>
        <taxon>Bacilli</taxon>
        <taxon>Bacillales</taxon>
        <taxon>Caryophanaceae</taxon>
        <taxon>Planococcus</taxon>
    </lineage>
</organism>
<name>A0A0U2XTL3_9BACL</name>
<evidence type="ECO:0000256" key="3">
    <source>
        <dbReference type="ARBA" id="ARBA00023002"/>
    </source>
</evidence>
<dbReference type="AlphaFoldDB" id="A0A0U2XTL3"/>
<dbReference type="STRING" id="200991.AUC31_12465"/>
<dbReference type="PANTHER" id="PTHR43391:SF14">
    <property type="entry name" value="DEHYDROGENASE_REDUCTASE SDR FAMILY PROTEIN 7-LIKE"/>
    <property type="match status" value="1"/>
</dbReference>